<evidence type="ECO:0000313" key="2">
    <source>
        <dbReference type="EMBL" id="KAL2745368.1"/>
    </source>
</evidence>
<organism evidence="2 3">
    <name type="scientific">Vespula maculifrons</name>
    <name type="common">Eastern yellow jacket</name>
    <name type="synonym">Wasp</name>
    <dbReference type="NCBI Taxonomy" id="7453"/>
    <lineage>
        <taxon>Eukaryota</taxon>
        <taxon>Metazoa</taxon>
        <taxon>Ecdysozoa</taxon>
        <taxon>Arthropoda</taxon>
        <taxon>Hexapoda</taxon>
        <taxon>Insecta</taxon>
        <taxon>Pterygota</taxon>
        <taxon>Neoptera</taxon>
        <taxon>Endopterygota</taxon>
        <taxon>Hymenoptera</taxon>
        <taxon>Apocrita</taxon>
        <taxon>Aculeata</taxon>
        <taxon>Vespoidea</taxon>
        <taxon>Vespidae</taxon>
        <taxon>Vespinae</taxon>
        <taxon>Vespula</taxon>
    </lineage>
</organism>
<dbReference type="AlphaFoldDB" id="A0ABD2CMF0"/>
<gene>
    <name evidence="2" type="ORF">V1477_006223</name>
</gene>
<protein>
    <submittedName>
        <fullName evidence="2">Protein Spindly-like</fullName>
    </submittedName>
</protein>
<comment type="caution">
    <text evidence="2">The sequence shown here is derived from an EMBL/GenBank/DDBJ whole genome shotgun (WGS) entry which is preliminary data.</text>
</comment>
<reference evidence="2 3" key="1">
    <citation type="journal article" date="2024" name="Ann. Entomol. Soc. Am.">
        <title>Genomic analyses of the southern and eastern yellowjacket wasps (Hymenoptera: Vespidae) reveal evolutionary signatures of social life.</title>
        <authorList>
            <person name="Catto M.A."/>
            <person name="Caine P.B."/>
            <person name="Orr S.E."/>
            <person name="Hunt B.G."/>
            <person name="Goodisman M.A.D."/>
        </authorList>
    </citation>
    <scope>NUCLEOTIDE SEQUENCE [LARGE SCALE GENOMIC DNA]</scope>
    <source>
        <strain evidence="2">232</strain>
        <tissue evidence="2">Head and thorax</tissue>
    </source>
</reference>
<feature type="coiled-coil region" evidence="1">
    <location>
        <begin position="31"/>
        <end position="207"/>
    </location>
</feature>
<keyword evidence="1" id="KW-0175">Coiled coil</keyword>
<feature type="coiled-coil region" evidence="1">
    <location>
        <begin position="247"/>
        <end position="354"/>
    </location>
</feature>
<name>A0ABD2CMF0_VESMC</name>
<evidence type="ECO:0000256" key="1">
    <source>
        <dbReference type="SAM" id="Coils"/>
    </source>
</evidence>
<accession>A0ABD2CMF0</accession>
<evidence type="ECO:0000313" key="3">
    <source>
        <dbReference type="Proteomes" id="UP001607303"/>
    </source>
</evidence>
<dbReference type="EMBL" id="JAYRBN010000043">
    <property type="protein sequence ID" value="KAL2745368.1"/>
    <property type="molecule type" value="Genomic_DNA"/>
</dbReference>
<sequence length="586" mass="69010">MSETMSSCNESAFIGSKDEYLSETFDGSIDYRKLHLQNENYRQELHELHLKLVHNEAMQRELQEVNESLEQLLIKEKEKTEKKLHEIQEKNRETTEAYENQLSDLGVILENKEKRNKELYDSLHQLKVKASQNNLYKIDDVEEKLTPLKEQVQELLINLEDEKRKKENAEETIKDLKNQLFELQEILEVTKNNLKERNEVLESTREELVICRSEIETLKIVPANESCKGNSLFAEVEDRRQLAVNKVTILKKKYDELKQAYDIKAEEVRTLKTEKASILRKWNECVNIFSEDNELINKYKNRIRDLEKKLLEVQQTNTETKTIDNSFSYLESLLAEKKKEIQELHQRIERDSVDMLLQTEIKHKIAKQLQYWQYKTMYMEAQLSAIKSQLELENADSSDYKLFFEAIEQHRTIYKEFPDKEEIILESDTKNIEKVSSELATLQNTLPINYHKFKNIPQTTDNIDTIYKSDLLINKSYKADIGKNCVDHDNNGQLKFKDKKLEENANVIQRKIIENNTALSLKTTHIETTNLSLIGETQKLQKMVQFAEDTKNSLSDNSMIKKKQNDEKKKITKQYKTIYISSESSK</sequence>
<keyword evidence="3" id="KW-1185">Reference proteome</keyword>
<dbReference type="Proteomes" id="UP001607303">
    <property type="component" value="Unassembled WGS sequence"/>
</dbReference>
<proteinExistence type="predicted"/>